<feature type="region of interest" description="Disordered" evidence="2">
    <location>
        <begin position="206"/>
        <end position="227"/>
    </location>
</feature>
<dbReference type="Gene3D" id="3.60.110.10">
    <property type="entry name" value="Carbon-nitrogen hydrolase"/>
    <property type="match status" value="1"/>
</dbReference>
<proteinExistence type="inferred from homology"/>
<evidence type="ECO:0000256" key="2">
    <source>
        <dbReference type="SAM" id="MobiDB-lite"/>
    </source>
</evidence>
<dbReference type="InterPro" id="IPR003010">
    <property type="entry name" value="C-N_Hydrolase"/>
</dbReference>
<comment type="caution">
    <text evidence="4">The sequence shown here is derived from an EMBL/GenBank/DDBJ whole genome shotgun (WGS) entry which is preliminary data.</text>
</comment>
<evidence type="ECO:0000313" key="5">
    <source>
        <dbReference type="Proteomes" id="UP000195106"/>
    </source>
</evidence>
<dbReference type="PANTHER" id="PTHR23088:SF27">
    <property type="entry name" value="DEAMINATED GLUTATHIONE AMIDASE"/>
    <property type="match status" value="1"/>
</dbReference>
<feature type="region of interest" description="Disordered" evidence="2">
    <location>
        <begin position="265"/>
        <end position="301"/>
    </location>
</feature>
<feature type="region of interest" description="Disordered" evidence="2">
    <location>
        <begin position="339"/>
        <end position="390"/>
    </location>
</feature>
<reference evidence="4 5" key="1">
    <citation type="submission" date="2016-08" db="EMBL/GenBank/DDBJ databases">
        <title>Genome sequence of Clavibacter michiganensis spp. strain CASJ009.</title>
        <authorList>
            <person name="Thapa S.P."/>
            <person name="Coaker G."/>
        </authorList>
    </citation>
    <scope>NUCLEOTIDE SEQUENCE [LARGE SCALE GENOMIC DNA]</scope>
    <source>
        <strain evidence="4">CASJ009</strain>
    </source>
</reference>
<dbReference type="CDD" id="cd07581">
    <property type="entry name" value="nitrilase_3"/>
    <property type="match status" value="1"/>
</dbReference>
<feature type="compositionally biased region" description="Basic residues" evidence="2">
    <location>
        <begin position="375"/>
        <end position="390"/>
    </location>
</feature>
<dbReference type="PROSITE" id="PS50263">
    <property type="entry name" value="CN_HYDROLASE"/>
    <property type="match status" value="1"/>
</dbReference>
<dbReference type="EMBL" id="MDHJ01000001">
    <property type="protein sequence ID" value="OUE08032.1"/>
    <property type="molecule type" value="Genomic_DNA"/>
</dbReference>
<dbReference type="InterPro" id="IPR036526">
    <property type="entry name" value="C-N_Hydrolase_sf"/>
</dbReference>
<dbReference type="Proteomes" id="UP000195106">
    <property type="component" value="Unassembled WGS sequence"/>
</dbReference>
<comment type="similarity">
    <text evidence="1">Belongs to the carbon-nitrogen hydrolase superfamily. NIT1/NIT2 family.</text>
</comment>
<feature type="domain" description="CN hydrolase" evidence="3">
    <location>
        <begin position="1"/>
        <end position="255"/>
    </location>
</feature>
<dbReference type="AlphaFoldDB" id="A0A251XR45"/>
<evidence type="ECO:0000256" key="1">
    <source>
        <dbReference type="ARBA" id="ARBA00010613"/>
    </source>
</evidence>
<dbReference type="Pfam" id="PF00795">
    <property type="entry name" value="CN_hydrolase"/>
    <property type="match status" value="1"/>
</dbReference>
<evidence type="ECO:0000313" key="4">
    <source>
        <dbReference type="EMBL" id="OUE08032.1"/>
    </source>
</evidence>
<name>A0A251XR45_9MICO</name>
<evidence type="ECO:0000259" key="3">
    <source>
        <dbReference type="PROSITE" id="PS50263"/>
    </source>
</evidence>
<protein>
    <submittedName>
        <fullName evidence="4">(R)-stereoselective amidase</fullName>
    </submittedName>
</protein>
<sequence length="390" mass="40764">MRVALAQIISSPDPADNLARVERVAEDAARQGAELVVFPEATQRAFGHPLPEIAEPLDGPWASGVRSIADRLGVVIVAGMFTPGADGRVRNTLLVARPAGAEPAGAGSYDKIHLFDAFGFRESDAVDPGDAVAVIEVGGTRASLATCYDVRFPALFLAGADRGAVVSVVCASWGAGPGKADQWDLLLRARALDSTTFVVAVGQGDPATLPAGSRGHDPESGAPTGIGRSAVVSPLGEVLHRLGGEEELLVVDIDPAAVDAARARCPCSPTGTAGSSRAPDARQPSRNDSTSPGWHSSTRQIASSVEKRTAFARPFFSTKTFAGVIPIAVASSATVMPRAARCESRSTSIGIRRPARARRARRRRGGAGRAWSPGRGRRRRRGRSPRPGRP</sequence>
<gene>
    <name evidence="4" type="primary">ramA_2</name>
    <name evidence="4" type="ORF">CMsap09_03705</name>
</gene>
<dbReference type="SUPFAM" id="SSF56317">
    <property type="entry name" value="Carbon-nitrogen hydrolase"/>
    <property type="match status" value="1"/>
</dbReference>
<dbReference type="PANTHER" id="PTHR23088">
    <property type="entry name" value="NITRILASE-RELATED"/>
    <property type="match status" value="1"/>
</dbReference>
<accession>A0A251XR45</accession>
<feature type="compositionally biased region" description="Polar residues" evidence="2">
    <location>
        <begin position="286"/>
        <end position="301"/>
    </location>
</feature>
<organism evidence="4 5">
    <name type="scientific">Clavibacter michiganensis</name>
    <dbReference type="NCBI Taxonomy" id="28447"/>
    <lineage>
        <taxon>Bacteria</taxon>
        <taxon>Bacillati</taxon>
        <taxon>Actinomycetota</taxon>
        <taxon>Actinomycetes</taxon>
        <taxon>Micrococcales</taxon>
        <taxon>Microbacteriaceae</taxon>
        <taxon>Clavibacter</taxon>
    </lineage>
</organism>
<feature type="compositionally biased region" description="Basic residues" evidence="2">
    <location>
        <begin position="353"/>
        <end position="366"/>
    </location>
</feature>